<organism evidence="2 3">
    <name type="scientific">Favolaschia claudopus</name>
    <dbReference type="NCBI Taxonomy" id="2862362"/>
    <lineage>
        <taxon>Eukaryota</taxon>
        <taxon>Fungi</taxon>
        <taxon>Dikarya</taxon>
        <taxon>Basidiomycota</taxon>
        <taxon>Agaricomycotina</taxon>
        <taxon>Agaricomycetes</taxon>
        <taxon>Agaricomycetidae</taxon>
        <taxon>Agaricales</taxon>
        <taxon>Marasmiineae</taxon>
        <taxon>Mycenaceae</taxon>
        <taxon>Favolaschia</taxon>
    </lineage>
</organism>
<name>A0AAW0A6T1_9AGAR</name>
<reference evidence="2 3" key="1">
    <citation type="journal article" date="2024" name="J Genomics">
        <title>Draft genome sequencing and assembly of Favolaschia claudopus CIRM-BRFM 2984 isolated from oak limbs.</title>
        <authorList>
            <person name="Navarro D."/>
            <person name="Drula E."/>
            <person name="Chaduli D."/>
            <person name="Cazenave R."/>
            <person name="Ahrendt S."/>
            <person name="Wang J."/>
            <person name="Lipzen A."/>
            <person name="Daum C."/>
            <person name="Barry K."/>
            <person name="Grigoriev I.V."/>
            <person name="Favel A."/>
            <person name="Rosso M.N."/>
            <person name="Martin F."/>
        </authorList>
    </citation>
    <scope>NUCLEOTIDE SEQUENCE [LARGE SCALE GENOMIC DNA]</scope>
    <source>
        <strain evidence="2 3">CIRM-BRFM 2984</strain>
    </source>
</reference>
<dbReference type="AlphaFoldDB" id="A0AAW0A6T1"/>
<protein>
    <submittedName>
        <fullName evidence="2">Uncharacterized protein</fullName>
    </submittedName>
</protein>
<evidence type="ECO:0000256" key="1">
    <source>
        <dbReference type="SAM" id="MobiDB-lite"/>
    </source>
</evidence>
<comment type="caution">
    <text evidence="2">The sequence shown here is derived from an EMBL/GenBank/DDBJ whole genome shotgun (WGS) entry which is preliminary data.</text>
</comment>
<dbReference type="EMBL" id="JAWWNJ010000083">
    <property type="protein sequence ID" value="KAK7001526.1"/>
    <property type="molecule type" value="Genomic_DNA"/>
</dbReference>
<keyword evidence="3" id="KW-1185">Reference proteome</keyword>
<sequence>MTARCFLSFHCAAKCGQRRRTYKYGPQNARSKHKSSPIFSPLRRFLRYYTQSYISLSNHLHSWTHSLPFSLPSPTSPLSPSNRPPRSQATRSFLKSSPVSISTRARGPVGRALLHECFYDCDLESPFSIVTIDDPSHIPYPYTIHSAYPQTVSIHLSRHVRRYHDLPLHPDFCHSPIRLTVVAPSSSMYHMYRPSIP</sequence>
<dbReference type="Proteomes" id="UP001362999">
    <property type="component" value="Unassembled WGS sequence"/>
</dbReference>
<proteinExistence type="predicted"/>
<feature type="compositionally biased region" description="Low complexity" evidence="1">
    <location>
        <begin position="74"/>
        <end position="87"/>
    </location>
</feature>
<evidence type="ECO:0000313" key="2">
    <source>
        <dbReference type="EMBL" id="KAK7001526.1"/>
    </source>
</evidence>
<feature type="region of interest" description="Disordered" evidence="1">
    <location>
        <begin position="74"/>
        <end position="96"/>
    </location>
</feature>
<gene>
    <name evidence="2" type="ORF">R3P38DRAFT_3284362</name>
</gene>
<accession>A0AAW0A6T1</accession>
<evidence type="ECO:0000313" key="3">
    <source>
        <dbReference type="Proteomes" id="UP001362999"/>
    </source>
</evidence>